<evidence type="ECO:0000256" key="2">
    <source>
        <dbReference type="ARBA" id="ARBA00007651"/>
    </source>
</evidence>
<gene>
    <name evidence="10" type="ORF">ACJRO7_029960</name>
</gene>
<comment type="subcellular location">
    <subcellularLocation>
        <location evidence="1 8">Cell membrane</location>
        <topology evidence="1 8">Multi-pass membrane protein</topology>
    </subcellularLocation>
</comment>
<reference evidence="10 11" key="1">
    <citation type="submission" date="2024-11" db="EMBL/GenBank/DDBJ databases">
        <title>Chromosome-level genome assembly of Eucalyptus globulus Labill. provides insights into its genome evolution.</title>
        <authorList>
            <person name="Li X."/>
        </authorList>
    </citation>
    <scope>NUCLEOTIDE SEQUENCE [LARGE SCALE GENOMIC DNA]</scope>
    <source>
        <strain evidence="10">CL2024</strain>
        <tissue evidence="10">Fresh tender leaves</tissue>
    </source>
</reference>
<dbReference type="InterPro" id="IPR006702">
    <property type="entry name" value="CASP_dom"/>
</dbReference>
<evidence type="ECO:0000256" key="8">
    <source>
        <dbReference type="RuleBase" id="RU361233"/>
    </source>
</evidence>
<dbReference type="GO" id="GO:0005886">
    <property type="term" value="C:plasma membrane"/>
    <property type="evidence" value="ECO:0007669"/>
    <property type="project" value="UniProtKB-SubCell"/>
</dbReference>
<comment type="subunit">
    <text evidence="3 8">Homodimer and heterodimers.</text>
</comment>
<organism evidence="10 11">
    <name type="scientific">Eucalyptus globulus</name>
    <name type="common">Tasmanian blue gum</name>
    <dbReference type="NCBI Taxonomy" id="34317"/>
    <lineage>
        <taxon>Eukaryota</taxon>
        <taxon>Viridiplantae</taxon>
        <taxon>Streptophyta</taxon>
        <taxon>Embryophyta</taxon>
        <taxon>Tracheophyta</taxon>
        <taxon>Spermatophyta</taxon>
        <taxon>Magnoliopsida</taxon>
        <taxon>eudicotyledons</taxon>
        <taxon>Gunneridae</taxon>
        <taxon>Pentapetalae</taxon>
        <taxon>rosids</taxon>
        <taxon>malvids</taxon>
        <taxon>Myrtales</taxon>
        <taxon>Myrtaceae</taxon>
        <taxon>Myrtoideae</taxon>
        <taxon>Eucalypteae</taxon>
        <taxon>Eucalyptus</taxon>
    </lineage>
</organism>
<evidence type="ECO:0000256" key="4">
    <source>
        <dbReference type="ARBA" id="ARBA00022475"/>
    </source>
</evidence>
<dbReference type="AlphaFoldDB" id="A0ABD3JCX8"/>
<evidence type="ECO:0000259" key="9">
    <source>
        <dbReference type="Pfam" id="PF04535"/>
    </source>
</evidence>
<dbReference type="Proteomes" id="UP001634007">
    <property type="component" value="Unassembled WGS sequence"/>
</dbReference>
<dbReference type="PANTHER" id="PTHR33573">
    <property type="entry name" value="CASP-LIKE PROTEIN 4A4"/>
    <property type="match status" value="1"/>
</dbReference>
<keyword evidence="11" id="KW-1185">Reference proteome</keyword>
<dbReference type="EMBL" id="JBJKBG010000008">
    <property type="protein sequence ID" value="KAL3724874.1"/>
    <property type="molecule type" value="Genomic_DNA"/>
</dbReference>
<feature type="transmembrane region" description="Helical" evidence="8">
    <location>
        <begin position="143"/>
        <end position="167"/>
    </location>
</feature>
<evidence type="ECO:0000256" key="7">
    <source>
        <dbReference type="ARBA" id="ARBA00023136"/>
    </source>
</evidence>
<dbReference type="Pfam" id="PF04535">
    <property type="entry name" value="CASP_dom"/>
    <property type="match status" value="1"/>
</dbReference>
<evidence type="ECO:0000256" key="1">
    <source>
        <dbReference type="ARBA" id="ARBA00004651"/>
    </source>
</evidence>
<feature type="transmembrane region" description="Helical" evidence="8">
    <location>
        <begin position="50"/>
        <end position="74"/>
    </location>
</feature>
<keyword evidence="7 8" id="KW-0472">Membrane</keyword>
<comment type="similarity">
    <text evidence="2 8">Belongs to the Casparian strip membrane proteins (CASP) family.</text>
</comment>
<keyword evidence="5 8" id="KW-0812">Transmembrane</keyword>
<keyword evidence="6 8" id="KW-1133">Transmembrane helix</keyword>
<sequence>MANQGVVTSMLVFRIFGLLALAGSVAVMAANRVTDSGGVETFKDVIAYRYVLATAVIGAAYILVQLPFAIYYACTKKRMIRNGCLPEFDFYGDKLISLILATGVGAGFAISFELKRYIRDFFDVLIEFGIPLSEDDKSKSIKFLNWGIISAGLLALGLVCMVIVSVLSSINRNSSTRGGFFK</sequence>
<feature type="domain" description="Casparian strip membrane protein" evidence="9">
    <location>
        <begin position="6"/>
        <end position="111"/>
    </location>
</feature>
<evidence type="ECO:0000256" key="6">
    <source>
        <dbReference type="ARBA" id="ARBA00022989"/>
    </source>
</evidence>
<dbReference type="PANTHER" id="PTHR33573:SF17">
    <property type="entry name" value="CASP-LIKE PROTEIN 4D1"/>
    <property type="match status" value="1"/>
</dbReference>
<evidence type="ECO:0000256" key="3">
    <source>
        <dbReference type="ARBA" id="ARBA00011489"/>
    </source>
</evidence>
<keyword evidence="4 8" id="KW-1003">Cell membrane</keyword>
<name>A0ABD3JCX8_EUCGL</name>
<evidence type="ECO:0000256" key="5">
    <source>
        <dbReference type="ARBA" id="ARBA00022692"/>
    </source>
</evidence>
<accession>A0ABD3JCX8</accession>
<evidence type="ECO:0000313" key="11">
    <source>
        <dbReference type="Proteomes" id="UP001634007"/>
    </source>
</evidence>
<protein>
    <recommendedName>
        <fullName evidence="8">CASP-like protein</fullName>
    </recommendedName>
</protein>
<comment type="caution">
    <text evidence="10">The sequence shown here is derived from an EMBL/GenBank/DDBJ whole genome shotgun (WGS) entry which is preliminary data.</text>
</comment>
<feature type="transmembrane region" description="Helical" evidence="8">
    <location>
        <begin position="12"/>
        <end position="30"/>
    </location>
</feature>
<feature type="transmembrane region" description="Helical" evidence="8">
    <location>
        <begin position="95"/>
        <end position="112"/>
    </location>
</feature>
<proteinExistence type="inferred from homology"/>
<evidence type="ECO:0000313" key="10">
    <source>
        <dbReference type="EMBL" id="KAL3724874.1"/>
    </source>
</evidence>